<keyword evidence="6" id="KW-0560">Oxidoreductase</keyword>
<dbReference type="EMBL" id="BAAAJK010000004">
    <property type="protein sequence ID" value="GAA1382198.1"/>
    <property type="molecule type" value="Genomic_DNA"/>
</dbReference>
<evidence type="ECO:0000256" key="6">
    <source>
        <dbReference type="ARBA" id="ARBA00023002"/>
    </source>
</evidence>
<dbReference type="PRINTS" id="PR00090">
    <property type="entry name" value="RNGDIOXGNASE"/>
</dbReference>
<keyword evidence="3" id="KW-0479">Metal-binding</keyword>
<dbReference type="Gene3D" id="2.102.10.10">
    <property type="entry name" value="Rieske [2Fe-2S] iron-sulphur domain"/>
    <property type="match status" value="1"/>
</dbReference>
<feature type="compositionally biased region" description="Basic and acidic residues" evidence="10">
    <location>
        <begin position="236"/>
        <end position="255"/>
    </location>
</feature>
<sequence length="417" mass="47267">MDRRIYADPVLYRLEQERVFARSWLVVAHDTQIPRPGDFIESYMGEESVIVVRNREGEVRVLLNSCRHRGNKVCRAEIGNTRAFMCQYHGWTYDVDGAFKGAPHFEEVYGNDIDKRQWGLHPARVELYKGLVFATFEPTAPPLAEFLGDFAYILDVSLDPRPGGVEVAGNGFLRWNIKMNWKFGAENSGGDLYHGGTTHRSALDVGHTAIATPRNGDDDRDKPEEVLDTGGTLTSDHGHAVNWSDRRPDNGEPPKLDNPLARYLYENRELTASHLGEFRARQIRRYNANVFPNAGFHSSAQTIHLFHPRGPMETEVWLIPLVDKNAPDDVKAWVRRHADQHFGPGGFFEEDDGENWEQATAACQGVVASRLPFNYQMGFGREQVVQRPGVPDAYDGGFNDYGQRAFLTRWHELMAKP</sequence>
<keyword evidence="9" id="KW-0520">NAD</keyword>
<feature type="compositionally biased region" description="Basic and acidic residues" evidence="10">
    <location>
        <begin position="215"/>
        <end position="225"/>
    </location>
</feature>
<evidence type="ECO:0000313" key="12">
    <source>
        <dbReference type="EMBL" id="GAA1382198.1"/>
    </source>
</evidence>
<evidence type="ECO:0000313" key="13">
    <source>
        <dbReference type="Proteomes" id="UP001501414"/>
    </source>
</evidence>
<dbReference type="InterPro" id="IPR001663">
    <property type="entry name" value="Rng_hydr_dOase-A"/>
</dbReference>
<dbReference type="CDD" id="cd08881">
    <property type="entry name" value="RHO_alpha_C_NDO-like"/>
    <property type="match status" value="1"/>
</dbReference>
<dbReference type="Pfam" id="PF00355">
    <property type="entry name" value="Rieske"/>
    <property type="match status" value="1"/>
</dbReference>
<evidence type="ECO:0000256" key="9">
    <source>
        <dbReference type="ARBA" id="ARBA00023027"/>
    </source>
</evidence>
<keyword evidence="5 12" id="KW-0223">Dioxygenase</keyword>
<evidence type="ECO:0000256" key="4">
    <source>
        <dbReference type="ARBA" id="ARBA00022797"/>
    </source>
</evidence>
<keyword evidence="8" id="KW-0411">Iron-sulfur</keyword>
<dbReference type="GO" id="GO:0051213">
    <property type="term" value="F:dioxygenase activity"/>
    <property type="evidence" value="ECO:0007669"/>
    <property type="project" value="UniProtKB-KW"/>
</dbReference>
<evidence type="ECO:0000256" key="7">
    <source>
        <dbReference type="ARBA" id="ARBA00023004"/>
    </source>
</evidence>
<evidence type="ECO:0000256" key="1">
    <source>
        <dbReference type="ARBA" id="ARBA00008751"/>
    </source>
</evidence>
<comment type="caution">
    <text evidence="12">The sequence shown here is derived from an EMBL/GenBank/DDBJ whole genome shotgun (WGS) entry which is preliminary data.</text>
</comment>
<dbReference type="InterPro" id="IPR015879">
    <property type="entry name" value="Ring_hydroxy_dOase_asu_C_dom"/>
</dbReference>
<keyword evidence="2" id="KW-0001">2Fe-2S</keyword>
<dbReference type="PANTHER" id="PTHR43756:SF1">
    <property type="entry name" value="3-PHENYLPROPIONATE_CINNAMIC ACID DIOXYGENASE SUBUNIT ALPHA"/>
    <property type="match status" value="1"/>
</dbReference>
<dbReference type="InterPro" id="IPR036922">
    <property type="entry name" value="Rieske_2Fe-2S_sf"/>
</dbReference>
<dbReference type="Gene3D" id="3.90.380.10">
    <property type="entry name" value="Naphthalene 1,2-dioxygenase Alpha Subunit, Chain A, domain 1"/>
    <property type="match status" value="1"/>
</dbReference>
<dbReference type="InterPro" id="IPR015881">
    <property type="entry name" value="ARHD_Rieske_2Fe_2S"/>
</dbReference>
<evidence type="ECO:0000256" key="5">
    <source>
        <dbReference type="ARBA" id="ARBA00022964"/>
    </source>
</evidence>
<dbReference type="InterPro" id="IPR043266">
    <property type="entry name" value="RHO_NdoB-like_C"/>
</dbReference>
<evidence type="ECO:0000256" key="8">
    <source>
        <dbReference type="ARBA" id="ARBA00023014"/>
    </source>
</evidence>
<dbReference type="Pfam" id="PF00848">
    <property type="entry name" value="Ring_hydroxyl_A"/>
    <property type="match status" value="1"/>
</dbReference>
<organism evidence="12 13">
    <name type="scientific">Pseudonocardia kongjuensis</name>
    <dbReference type="NCBI Taxonomy" id="102227"/>
    <lineage>
        <taxon>Bacteria</taxon>
        <taxon>Bacillati</taxon>
        <taxon>Actinomycetota</taxon>
        <taxon>Actinomycetes</taxon>
        <taxon>Pseudonocardiales</taxon>
        <taxon>Pseudonocardiaceae</taxon>
        <taxon>Pseudonocardia</taxon>
    </lineage>
</organism>
<evidence type="ECO:0000256" key="3">
    <source>
        <dbReference type="ARBA" id="ARBA00022723"/>
    </source>
</evidence>
<dbReference type="PROSITE" id="PS00570">
    <property type="entry name" value="RING_HYDROXYL_ALPHA"/>
    <property type="match status" value="1"/>
</dbReference>
<keyword evidence="4" id="KW-0058">Aromatic hydrocarbons catabolism</keyword>
<keyword evidence="7" id="KW-0408">Iron</keyword>
<feature type="region of interest" description="Disordered" evidence="10">
    <location>
        <begin position="209"/>
        <end position="257"/>
    </location>
</feature>
<evidence type="ECO:0000256" key="2">
    <source>
        <dbReference type="ARBA" id="ARBA00022714"/>
    </source>
</evidence>
<name>A0ABN1XHX5_9PSEU</name>
<dbReference type="InterPro" id="IPR017941">
    <property type="entry name" value="Rieske_2Fe-2S"/>
</dbReference>
<protein>
    <submittedName>
        <fullName evidence="12">Aromatic ring-hydroxylating dioxygenase subunit alpha</fullName>
    </submittedName>
</protein>
<reference evidence="12 13" key="1">
    <citation type="journal article" date="2019" name="Int. J. Syst. Evol. Microbiol.">
        <title>The Global Catalogue of Microorganisms (GCM) 10K type strain sequencing project: providing services to taxonomists for standard genome sequencing and annotation.</title>
        <authorList>
            <consortium name="The Broad Institute Genomics Platform"/>
            <consortium name="The Broad Institute Genome Sequencing Center for Infectious Disease"/>
            <person name="Wu L."/>
            <person name="Ma J."/>
        </authorList>
    </citation>
    <scope>NUCLEOTIDE SEQUENCE [LARGE SCALE GENOMIC DNA]</scope>
    <source>
        <strain evidence="12 13">JCM 11896</strain>
    </source>
</reference>
<dbReference type="PANTHER" id="PTHR43756">
    <property type="entry name" value="CHOLINE MONOOXYGENASE, CHLOROPLASTIC"/>
    <property type="match status" value="1"/>
</dbReference>
<comment type="similarity">
    <text evidence="1">Belongs to the bacterial ring-hydroxylating dioxygenase alpha subunit family.</text>
</comment>
<proteinExistence type="inferred from homology"/>
<dbReference type="Proteomes" id="UP001501414">
    <property type="component" value="Unassembled WGS sequence"/>
</dbReference>
<evidence type="ECO:0000256" key="10">
    <source>
        <dbReference type="SAM" id="MobiDB-lite"/>
    </source>
</evidence>
<accession>A0ABN1XHX5</accession>
<gene>
    <name evidence="12" type="ORF">GCM10009613_09560</name>
</gene>
<dbReference type="SUPFAM" id="SSF50022">
    <property type="entry name" value="ISP domain"/>
    <property type="match status" value="1"/>
</dbReference>
<feature type="domain" description="Rieske" evidence="11">
    <location>
        <begin position="24"/>
        <end position="134"/>
    </location>
</feature>
<dbReference type="PROSITE" id="PS51296">
    <property type="entry name" value="RIESKE"/>
    <property type="match status" value="1"/>
</dbReference>
<keyword evidence="13" id="KW-1185">Reference proteome</keyword>
<evidence type="ECO:0000259" key="11">
    <source>
        <dbReference type="PROSITE" id="PS51296"/>
    </source>
</evidence>
<dbReference type="RefSeq" id="WP_344018639.1">
    <property type="nucleotide sequence ID" value="NZ_BAAAJK010000004.1"/>
</dbReference>
<dbReference type="SUPFAM" id="SSF55961">
    <property type="entry name" value="Bet v1-like"/>
    <property type="match status" value="1"/>
</dbReference>